<feature type="region of interest" description="Disordered" evidence="1">
    <location>
        <begin position="178"/>
        <end position="215"/>
    </location>
</feature>
<dbReference type="Pfam" id="PF05036">
    <property type="entry name" value="SPOR"/>
    <property type="match status" value="1"/>
</dbReference>
<feature type="region of interest" description="Disordered" evidence="1">
    <location>
        <begin position="431"/>
        <end position="488"/>
    </location>
</feature>
<feature type="compositionally biased region" description="Low complexity" evidence="1">
    <location>
        <begin position="431"/>
        <end position="440"/>
    </location>
</feature>
<dbReference type="EMBL" id="JADZLT010000052">
    <property type="protein sequence ID" value="MBH0238877.1"/>
    <property type="molecule type" value="Genomic_DNA"/>
</dbReference>
<name>A0A931I259_9HYPH</name>
<dbReference type="PROSITE" id="PS51724">
    <property type="entry name" value="SPOR"/>
    <property type="match status" value="1"/>
</dbReference>
<comment type="caution">
    <text evidence="4">The sequence shown here is derived from an EMBL/GenBank/DDBJ whole genome shotgun (WGS) entry which is preliminary data.</text>
</comment>
<proteinExistence type="predicted"/>
<dbReference type="SUPFAM" id="SSF110997">
    <property type="entry name" value="Sporulation related repeat"/>
    <property type="match status" value="1"/>
</dbReference>
<evidence type="ECO:0000256" key="2">
    <source>
        <dbReference type="SAM" id="Phobius"/>
    </source>
</evidence>
<gene>
    <name evidence="4" type="ORF">I5731_13660</name>
</gene>
<keyword evidence="2" id="KW-1133">Transmembrane helix</keyword>
<keyword evidence="5" id="KW-1185">Reference proteome</keyword>
<reference evidence="4" key="1">
    <citation type="submission" date="2020-12" db="EMBL/GenBank/DDBJ databases">
        <title>Methylobrevis albus sp. nov., isolated from fresh water lack sediment.</title>
        <authorList>
            <person name="Zou Q."/>
        </authorList>
    </citation>
    <scope>NUCLEOTIDE SEQUENCE</scope>
    <source>
        <strain evidence="4">L22</strain>
    </source>
</reference>
<dbReference type="InterPro" id="IPR007730">
    <property type="entry name" value="SPOR-like_dom"/>
</dbReference>
<feature type="domain" description="SPOR" evidence="3">
    <location>
        <begin position="486"/>
        <end position="571"/>
    </location>
</feature>
<dbReference type="Gene3D" id="3.30.70.1070">
    <property type="entry name" value="Sporulation related repeat"/>
    <property type="match status" value="1"/>
</dbReference>
<dbReference type="InterPro" id="IPR036680">
    <property type="entry name" value="SPOR-like_sf"/>
</dbReference>
<dbReference type="Proteomes" id="UP000631694">
    <property type="component" value="Unassembled WGS sequence"/>
</dbReference>
<sequence length="571" mass="58349">MFNIRRTKTSPAPAEHAPDGAPQWQDDDPLEELGRLIDRDMRGDGEAAAQAEPAWYAAEPANDPHADHWYADAALRGSQEAHGYDPAYDNGAHGDAVYDEAAYAADADADVYVDPVTGQAYVPAGYAEGQPGYAEPGYDEPAYDDEPAYAAAPYAAAPAAAPARSSLADPWDSDYPGSYDDALAGYGDPSTGVDPQLVEHGTLPPHDERETAAAPGGARRIGVIAAVLGVVLLGGIGAVAYGLTGGAGGGEAQLVRAPDGPFKIVPDPAEPVDEGAGEGAVVFSARTGTIGKSEERIIPREESIPGLPGVDSPVARVVLPDGTVQEEAPVDIGPKKVRTVLVRPDGTIITSPDRATQLAAPTDVPADTGFVSGDDFADEGQLMSSMPTLIDGADQVDQTAALPGSEAEAPTQTAALAPLTETLPPTEVVAPAAPSAAVPRPSERPGEAASGPMELMPDPATASAPPQQTAALAPEPAPAAPAPAAATGGPGFRVQLASLPSESAAQSTATRLKQRFSAVIGSFPTEIQRADLGAKGVYYRVKVGPMASSEEANRVCSQLKSAGGDCIVSRN</sequence>
<feature type="region of interest" description="Disordered" evidence="1">
    <location>
        <begin position="1"/>
        <end position="31"/>
    </location>
</feature>
<protein>
    <submittedName>
        <fullName evidence="4">SPOR domain-containing protein</fullName>
    </submittedName>
</protein>
<evidence type="ECO:0000256" key="1">
    <source>
        <dbReference type="SAM" id="MobiDB-lite"/>
    </source>
</evidence>
<evidence type="ECO:0000259" key="3">
    <source>
        <dbReference type="PROSITE" id="PS51724"/>
    </source>
</evidence>
<evidence type="ECO:0000313" key="5">
    <source>
        <dbReference type="Proteomes" id="UP000631694"/>
    </source>
</evidence>
<dbReference type="RefSeq" id="WP_197311968.1">
    <property type="nucleotide sequence ID" value="NZ_JADZLT010000052.1"/>
</dbReference>
<organism evidence="4 5">
    <name type="scientific">Methylobrevis albus</name>
    <dbReference type="NCBI Taxonomy" id="2793297"/>
    <lineage>
        <taxon>Bacteria</taxon>
        <taxon>Pseudomonadati</taxon>
        <taxon>Pseudomonadota</taxon>
        <taxon>Alphaproteobacteria</taxon>
        <taxon>Hyphomicrobiales</taxon>
        <taxon>Pleomorphomonadaceae</taxon>
        <taxon>Methylobrevis</taxon>
    </lineage>
</organism>
<keyword evidence="2" id="KW-0812">Transmembrane</keyword>
<accession>A0A931I259</accession>
<dbReference type="GO" id="GO:0042834">
    <property type="term" value="F:peptidoglycan binding"/>
    <property type="evidence" value="ECO:0007669"/>
    <property type="project" value="InterPro"/>
</dbReference>
<dbReference type="AlphaFoldDB" id="A0A931I259"/>
<feature type="compositionally biased region" description="Low complexity" evidence="1">
    <location>
        <begin position="457"/>
        <end position="474"/>
    </location>
</feature>
<keyword evidence="2" id="KW-0472">Membrane</keyword>
<evidence type="ECO:0000313" key="4">
    <source>
        <dbReference type="EMBL" id="MBH0238877.1"/>
    </source>
</evidence>
<feature type="transmembrane region" description="Helical" evidence="2">
    <location>
        <begin position="221"/>
        <end position="243"/>
    </location>
</feature>